<proteinExistence type="predicted"/>
<sequence length="145" mass="16359">MKTRMLKNIPSIIGPDLLKTLMEMGHGDEIAIVDGNYPAAARARRLIRMDGHGVCEVLKAVLSLFPLDRMQENALLMEVAKNDPVETPIWQEFDAICRAGDAAYTRYSLIERNEFYKRTESCYAIIATGEKALYANIILRKGIVR</sequence>
<accession>U1GN52</accession>
<evidence type="ECO:0000313" key="6">
    <source>
        <dbReference type="Proteomes" id="UP000016412"/>
    </source>
</evidence>
<dbReference type="PATRIC" id="fig|1125725.3.peg.2616"/>
<evidence type="ECO:0000256" key="3">
    <source>
        <dbReference type="ARBA" id="ARBA00036324"/>
    </source>
</evidence>
<comment type="catalytic activity">
    <reaction evidence="1">
        <text>beta-D-ribopyranose = beta-D-ribofuranose</text>
        <dbReference type="Rhea" id="RHEA:25432"/>
        <dbReference type="ChEBI" id="CHEBI:27476"/>
        <dbReference type="ChEBI" id="CHEBI:47002"/>
        <dbReference type="EC" id="5.4.99.62"/>
    </reaction>
</comment>
<dbReference type="Gene3D" id="3.40.1650.10">
    <property type="entry name" value="RbsD-like domain"/>
    <property type="match status" value="1"/>
</dbReference>
<comment type="caution">
    <text evidence="4">The sequence shown here is derived from an EMBL/GenBank/DDBJ whole genome shotgun (WGS) entry which is preliminary data.</text>
</comment>
<dbReference type="GO" id="GO:0036373">
    <property type="term" value="F:L-fucose mutarotase activity"/>
    <property type="evidence" value="ECO:0007669"/>
    <property type="project" value="UniProtKB-EC"/>
</dbReference>
<dbReference type="InterPro" id="IPR050443">
    <property type="entry name" value="RbsD/FucU_mutarotase"/>
</dbReference>
<dbReference type="PANTHER" id="PTHR31690">
    <property type="entry name" value="FUCOSE MUTAROTASE"/>
    <property type="match status" value="1"/>
</dbReference>
<dbReference type="Proteomes" id="UP000016412">
    <property type="component" value="Unassembled WGS sequence"/>
</dbReference>
<dbReference type="eggNOG" id="COG4154">
    <property type="taxonomic scope" value="Bacteria"/>
</dbReference>
<dbReference type="SUPFAM" id="SSF102546">
    <property type="entry name" value="RbsD-like"/>
    <property type="match status" value="1"/>
</dbReference>
<dbReference type="GO" id="GO:0042806">
    <property type="term" value="F:fucose binding"/>
    <property type="evidence" value="ECO:0007669"/>
    <property type="project" value="TreeGrafter"/>
</dbReference>
<gene>
    <name evidence="5" type="ORF">HMPREF0860_0971</name>
    <name evidence="4" type="ORF">HMPREF1325_1478</name>
</gene>
<dbReference type="GO" id="GO:0062193">
    <property type="term" value="F:D-ribose pyranase activity"/>
    <property type="evidence" value="ECO:0007669"/>
    <property type="project" value="UniProtKB-EC"/>
</dbReference>
<dbReference type="Proteomes" id="UP000016646">
    <property type="component" value="Unassembled WGS sequence"/>
</dbReference>
<keyword evidence="7" id="KW-1185">Reference proteome</keyword>
<protein>
    <submittedName>
        <fullName evidence="4">Transporter, RbsD/FucU family</fullName>
    </submittedName>
</protein>
<evidence type="ECO:0000313" key="7">
    <source>
        <dbReference type="Proteomes" id="UP000016646"/>
    </source>
</evidence>
<dbReference type="STRING" id="1125725.HMPREF1325_1478"/>
<evidence type="ECO:0000256" key="1">
    <source>
        <dbReference type="ARBA" id="ARBA00000223"/>
    </source>
</evidence>
<evidence type="ECO:0000256" key="2">
    <source>
        <dbReference type="ARBA" id="ARBA00023235"/>
    </source>
</evidence>
<dbReference type="InterPro" id="IPR007721">
    <property type="entry name" value="RbsD_FucU"/>
</dbReference>
<dbReference type="AlphaFoldDB" id="U1GN52"/>
<dbReference type="PANTHER" id="PTHR31690:SF4">
    <property type="entry name" value="FUCOSE MUTAROTASE"/>
    <property type="match status" value="1"/>
</dbReference>
<keyword evidence="2" id="KW-0413">Isomerase</keyword>
<dbReference type="InterPro" id="IPR023750">
    <property type="entry name" value="RbsD-like_sf"/>
</dbReference>
<dbReference type="Pfam" id="PF05025">
    <property type="entry name" value="RbsD_FucU"/>
    <property type="match status" value="1"/>
</dbReference>
<dbReference type="EMBL" id="AVQI01000009">
    <property type="protein sequence ID" value="ERK04870.1"/>
    <property type="molecule type" value="Genomic_DNA"/>
</dbReference>
<evidence type="ECO:0000313" key="5">
    <source>
        <dbReference type="EMBL" id="ERK04870.1"/>
    </source>
</evidence>
<organism evidence="4 6">
    <name type="scientific">Treponema socranskii subsp. socranskii VPI DR56BR1116 = ATCC 35536</name>
    <dbReference type="NCBI Taxonomy" id="1125725"/>
    <lineage>
        <taxon>Bacteria</taxon>
        <taxon>Pseudomonadati</taxon>
        <taxon>Spirochaetota</taxon>
        <taxon>Spirochaetia</taxon>
        <taxon>Spirochaetales</taxon>
        <taxon>Treponemataceae</taxon>
        <taxon>Treponema</taxon>
    </lineage>
</organism>
<name>U1GN52_TRESO</name>
<evidence type="ECO:0000313" key="4">
    <source>
        <dbReference type="EMBL" id="ERF59470.1"/>
    </source>
</evidence>
<comment type="catalytic activity">
    <reaction evidence="3">
        <text>alpha-L-fucose = beta-L-fucose</text>
        <dbReference type="Rhea" id="RHEA:25580"/>
        <dbReference type="ChEBI" id="CHEBI:42548"/>
        <dbReference type="ChEBI" id="CHEBI:42589"/>
        <dbReference type="EC" id="5.1.3.29"/>
    </reaction>
</comment>
<dbReference type="GO" id="GO:0006004">
    <property type="term" value="P:fucose metabolic process"/>
    <property type="evidence" value="ECO:0007669"/>
    <property type="project" value="TreeGrafter"/>
</dbReference>
<reference evidence="6 7" key="1">
    <citation type="submission" date="2013-08" db="EMBL/GenBank/DDBJ databases">
        <authorList>
            <person name="Durkin A.S."/>
            <person name="Haft D.R."/>
            <person name="McCorrison J."/>
            <person name="Torralba M."/>
            <person name="Gillis M."/>
            <person name="Haft D.H."/>
            <person name="Methe B."/>
            <person name="Sutton G."/>
            <person name="Nelson K.E."/>
        </authorList>
    </citation>
    <scope>NUCLEOTIDE SEQUENCE [LARGE SCALE GENOMIC DNA]</scope>
    <source>
        <strain evidence="5 7">ATCC 35536</strain>
        <strain evidence="4 6">VPI DR56BR1116</strain>
    </source>
</reference>
<dbReference type="EMBL" id="AUZJ01000069">
    <property type="protein sequence ID" value="ERF59470.1"/>
    <property type="molecule type" value="Genomic_DNA"/>
</dbReference>